<evidence type="ECO:0000259" key="5">
    <source>
        <dbReference type="Pfam" id="PF00692"/>
    </source>
</evidence>
<dbReference type="InterPro" id="IPR036157">
    <property type="entry name" value="dUTPase-like_sf"/>
</dbReference>
<dbReference type="InterPro" id="IPR033704">
    <property type="entry name" value="dUTPase_trimeric"/>
</dbReference>
<evidence type="ECO:0000256" key="4">
    <source>
        <dbReference type="ARBA" id="ARBA00023080"/>
    </source>
</evidence>
<name>A0A8T4LBN1_9ARCH</name>
<evidence type="ECO:0000256" key="3">
    <source>
        <dbReference type="ARBA" id="ARBA00022801"/>
    </source>
</evidence>
<dbReference type="InterPro" id="IPR029054">
    <property type="entry name" value="dUTPase-like"/>
</dbReference>
<evidence type="ECO:0000313" key="6">
    <source>
        <dbReference type="EMBL" id="MBS3062120.1"/>
    </source>
</evidence>
<comment type="similarity">
    <text evidence="1">Belongs to the dUTPase family.</text>
</comment>
<proteinExistence type="inferred from homology"/>
<dbReference type="SUPFAM" id="SSF51283">
    <property type="entry name" value="dUTPase-like"/>
    <property type="match status" value="1"/>
</dbReference>
<keyword evidence="4" id="KW-0546">Nucleotide metabolism</keyword>
<accession>A0A8T4LBN1</accession>
<dbReference type="NCBIfam" id="TIGR00576">
    <property type="entry name" value="dut"/>
    <property type="match status" value="1"/>
</dbReference>
<evidence type="ECO:0000313" key="7">
    <source>
        <dbReference type="Proteomes" id="UP000675968"/>
    </source>
</evidence>
<dbReference type="Gene3D" id="2.70.40.10">
    <property type="match status" value="1"/>
</dbReference>
<keyword evidence="3 6" id="KW-0378">Hydrolase</keyword>
<comment type="caution">
    <text evidence="6">The sequence shown here is derived from an EMBL/GenBank/DDBJ whole genome shotgun (WGS) entry which is preliminary data.</text>
</comment>
<dbReference type="GO" id="GO:0004170">
    <property type="term" value="F:dUTP diphosphatase activity"/>
    <property type="evidence" value="ECO:0007669"/>
    <property type="project" value="UniProtKB-EC"/>
</dbReference>
<gene>
    <name evidence="6" type="primary">dut</name>
    <name evidence="6" type="ORF">J4215_06060</name>
</gene>
<sequence>MDVFVQKIAPDAMLPSYAKPLDAGLDLRSSEDAVIKPLERKLISTGIAVALPTNFVGLIWDRSGNSVRHGVHCMAGVIDAGYRGEIKVLMINLGNADFEVKKNDRIAQLLIQPVLQGDLRVVDKLDETHRGDTGFGSSGRN</sequence>
<dbReference type="AlphaFoldDB" id="A0A8T4LBN1"/>
<dbReference type="GO" id="GO:0000287">
    <property type="term" value="F:magnesium ion binding"/>
    <property type="evidence" value="ECO:0007669"/>
    <property type="project" value="InterPro"/>
</dbReference>
<dbReference type="EMBL" id="JAGVWC010000012">
    <property type="protein sequence ID" value="MBS3062120.1"/>
    <property type="molecule type" value="Genomic_DNA"/>
</dbReference>
<dbReference type="NCBIfam" id="NF001862">
    <property type="entry name" value="PRK00601.1"/>
    <property type="match status" value="1"/>
</dbReference>
<reference evidence="6" key="2">
    <citation type="submission" date="2021-05" db="EMBL/GenBank/DDBJ databases">
        <title>Protein family content uncovers lineage relationships and bacterial pathway maintenance mechanisms in DPANN archaea.</title>
        <authorList>
            <person name="Castelle C.J."/>
            <person name="Meheust R."/>
            <person name="Jaffe A.L."/>
            <person name="Seitz K."/>
            <person name="Gong X."/>
            <person name="Baker B.J."/>
            <person name="Banfield J.F."/>
        </authorList>
    </citation>
    <scope>NUCLEOTIDE SEQUENCE</scope>
    <source>
        <strain evidence="6">RIFCSPLOWO2_01_FULL_AR10_48_17</strain>
    </source>
</reference>
<dbReference type="Proteomes" id="UP000675968">
    <property type="component" value="Unassembled WGS sequence"/>
</dbReference>
<dbReference type="GO" id="GO:0006226">
    <property type="term" value="P:dUMP biosynthetic process"/>
    <property type="evidence" value="ECO:0007669"/>
    <property type="project" value="InterPro"/>
</dbReference>
<reference evidence="6" key="1">
    <citation type="submission" date="2021-03" db="EMBL/GenBank/DDBJ databases">
        <authorList>
            <person name="Jaffe A."/>
        </authorList>
    </citation>
    <scope>NUCLEOTIDE SEQUENCE</scope>
    <source>
        <strain evidence="6">RIFCSPLOWO2_01_FULL_AR10_48_17</strain>
    </source>
</reference>
<dbReference type="Pfam" id="PF00692">
    <property type="entry name" value="dUTPase"/>
    <property type="match status" value="1"/>
</dbReference>
<dbReference type="PANTHER" id="PTHR11241">
    <property type="entry name" value="DEOXYURIDINE 5'-TRIPHOSPHATE NUCLEOTIDOHYDROLASE"/>
    <property type="match status" value="1"/>
</dbReference>
<evidence type="ECO:0000256" key="1">
    <source>
        <dbReference type="ARBA" id="ARBA00006581"/>
    </source>
</evidence>
<dbReference type="InterPro" id="IPR008181">
    <property type="entry name" value="dUTPase"/>
</dbReference>
<dbReference type="EC" id="3.6.1.23" evidence="2"/>
<organism evidence="6 7">
    <name type="scientific">Candidatus Iainarchaeum sp</name>
    <dbReference type="NCBI Taxonomy" id="3101447"/>
    <lineage>
        <taxon>Archaea</taxon>
        <taxon>Candidatus Iainarchaeota</taxon>
        <taxon>Candidatus Iainarchaeia</taxon>
        <taxon>Candidatus Iainarchaeales</taxon>
        <taxon>Candidatus Iainarchaeaceae</taxon>
        <taxon>Candidatus Iainarchaeum</taxon>
    </lineage>
</organism>
<feature type="domain" description="dUTPase-like" evidence="5">
    <location>
        <begin position="13"/>
        <end position="139"/>
    </location>
</feature>
<protein>
    <recommendedName>
        <fullName evidence="2">dUTP diphosphatase</fullName>
        <ecNumber evidence="2">3.6.1.23</ecNumber>
    </recommendedName>
</protein>
<dbReference type="GO" id="GO:0046081">
    <property type="term" value="P:dUTP catabolic process"/>
    <property type="evidence" value="ECO:0007669"/>
    <property type="project" value="InterPro"/>
</dbReference>
<dbReference type="PANTHER" id="PTHR11241:SF0">
    <property type="entry name" value="DEOXYURIDINE 5'-TRIPHOSPHATE NUCLEOTIDOHYDROLASE"/>
    <property type="match status" value="1"/>
</dbReference>
<evidence type="ECO:0000256" key="2">
    <source>
        <dbReference type="ARBA" id="ARBA00012379"/>
    </source>
</evidence>
<dbReference type="CDD" id="cd07557">
    <property type="entry name" value="trimeric_dUTPase"/>
    <property type="match status" value="1"/>
</dbReference>